<dbReference type="CDD" id="cd03801">
    <property type="entry name" value="GT4_PimA-like"/>
    <property type="match status" value="1"/>
</dbReference>
<gene>
    <name evidence="3" type="ORF">HYN56_01585</name>
</gene>
<dbReference type="SUPFAM" id="SSF53756">
    <property type="entry name" value="UDP-Glycosyltransferase/glycogen phosphorylase"/>
    <property type="match status" value="1"/>
</dbReference>
<evidence type="ECO:0000313" key="3">
    <source>
        <dbReference type="EMBL" id="AWK02974.1"/>
    </source>
</evidence>
<dbReference type="Gene3D" id="3.40.50.2000">
    <property type="entry name" value="Glycogen Phosphorylase B"/>
    <property type="match status" value="2"/>
</dbReference>
<dbReference type="KEGG" id="fcr:HYN56_01585"/>
<protein>
    <submittedName>
        <fullName evidence="3">Glycosyltransferase family 1 protein</fullName>
    </submittedName>
</protein>
<dbReference type="InterPro" id="IPR028098">
    <property type="entry name" value="Glyco_trans_4-like_N"/>
</dbReference>
<dbReference type="Pfam" id="PF13439">
    <property type="entry name" value="Glyco_transf_4"/>
    <property type="match status" value="1"/>
</dbReference>
<name>A0A2S1YFY7_9FLAO</name>
<reference evidence="3 4" key="1">
    <citation type="submission" date="2018-05" db="EMBL/GenBank/DDBJ databases">
        <title>Genome sequencing of Flavobacterium sp. HYN0056.</title>
        <authorList>
            <person name="Yi H."/>
            <person name="Baek C."/>
        </authorList>
    </citation>
    <scope>NUCLEOTIDE SEQUENCE [LARGE SCALE GENOMIC DNA]</scope>
    <source>
        <strain evidence="3 4">HYN0056</strain>
    </source>
</reference>
<dbReference type="OrthoDB" id="502646at2"/>
<keyword evidence="3" id="KW-0808">Transferase</keyword>
<dbReference type="InterPro" id="IPR050194">
    <property type="entry name" value="Glycosyltransferase_grp1"/>
</dbReference>
<sequence>MNTNLHVGYIVSHYPHKAFGHDGGIGTSVYTLVEKLRKSNVQVSVFVYGQKESFVIEEENVTLYSLENRKGNFFNFYFNRKKIEKFINGIIADKKIDIIEAPDWTGITAFMYFLVPLIIRFHGSDAYFCYLDNRKQKLKNFWFESLAIKGAEAFIAPTKFAGDVSKKLFKIKNKEIKTIHYGLDLKNFENETPEIFEKDLILYAGTLIRKKGVLELPEIFSKVKNDFPNAKLVLIGGDSSDIKTGSKSTWELMKTLFSKDNLKDVNYLGRIPYNEIQNYIKKANVCVFPTFAETLGMVTIESMAMKKSVVNSDIGWSKELILDKKNGFLVHPSNHDLYAERIKQILDNNVLAENIGKSAREYVEEKFDINKLVLENINFYQNILNQKK</sequence>
<proteinExistence type="predicted"/>
<accession>A0A2S1YFY7</accession>
<dbReference type="PANTHER" id="PTHR45947">
    <property type="entry name" value="SULFOQUINOVOSYL TRANSFERASE SQD2"/>
    <property type="match status" value="1"/>
</dbReference>
<dbReference type="Pfam" id="PF00534">
    <property type="entry name" value="Glycos_transf_1"/>
    <property type="match status" value="1"/>
</dbReference>
<dbReference type="InterPro" id="IPR001296">
    <property type="entry name" value="Glyco_trans_1"/>
</dbReference>
<feature type="domain" description="Glycosyl transferase family 1" evidence="1">
    <location>
        <begin position="197"/>
        <end position="361"/>
    </location>
</feature>
<feature type="domain" description="Glycosyltransferase subfamily 4-like N-terminal" evidence="2">
    <location>
        <begin position="23"/>
        <end position="186"/>
    </location>
</feature>
<organism evidence="3 4">
    <name type="scientific">Flavobacterium crocinum</name>
    <dbReference type="NCBI Taxonomy" id="2183896"/>
    <lineage>
        <taxon>Bacteria</taxon>
        <taxon>Pseudomonadati</taxon>
        <taxon>Bacteroidota</taxon>
        <taxon>Flavobacteriia</taxon>
        <taxon>Flavobacteriales</taxon>
        <taxon>Flavobacteriaceae</taxon>
        <taxon>Flavobacterium</taxon>
    </lineage>
</organism>
<dbReference type="EMBL" id="CP029255">
    <property type="protein sequence ID" value="AWK02974.1"/>
    <property type="molecule type" value="Genomic_DNA"/>
</dbReference>
<dbReference type="AlphaFoldDB" id="A0A2S1YFY7"/>
<dbReference type="PANTHER" id="PTHR45947:SF3">
    <property type="entry name" value="SULFOQUINOVOSYL TRANSFERASE SQD2"/>
    <property type="match status" value="1"/>
</dbReference>
<evidence type="ECO:0000259" key="2">
    <source>
        <dbReference type="Pfam" id="PF13439"/>
    </source>
</evidence>
<dbReference type="RefSeq" id="WP_109190588.1">
    <property type="nucleotide sequence ID" value="NZ_CP029255.1"/>
</dbReference>
<keyword evidence="4" id="KW-1185">Reference proteome</keyword>
<dbReference type="GO" id="GO:0016757">
    <property type="term" value="F:glycosyltransferase activity"/>
    <property type="evidence" value="ECO:0007669"/>
    <property type="project" value="InterPro"/>
</dbReference>
<evidence type="ECO:0000259" key="1">
    <source>
        <dbReference type="Pfam" id="PF00534"/>
    </source>
</evidence>
<dbReference type="Proteomes" id="UP000245250">
    <property type="component" value="Chromosome"/>
</dbReference>
<evidence type="ECO:0000313" key="4">
    <source>
        <dbReference type="Proteomes" id="UP000245250"/>
    </source>
</evidence>